<organism evidence="1">
    <name type="scientific">Spironucleus salmonicida</name>
    <dbReference type="NCBI Taxonomy" id="348837"/>
    <lineage>
        <taxon>Eukaryota</taxon>
        <taxon>Metamonada</taxon>
        <taxon>Diplomonadida</taxon>
        <taxon>Hexamitidae</taxon>
        <taxon>Hexamitinae</taxon>
        <taxon>Spironucleus</taxon>
    </lineage>
</organism>
<dbReference type="EMBL" id="KI546053">
    <property type="protein sequence ID" value="EST46969.1"/>
    <property type="molecule type" value="Genomic_DNA"/>
</dbReference>
<accession>V6M1B1</accession>
<evidence type="ECO:0000313" key="1">
    <source>
        <dbReference type="EMBL" id="EST46969.1"/>
    </source>
</evidence>
<dbReference type="AlphaFoldDB" id="V6M1B1"/>
<protein>
    <submittedName>
        <fullName evidence="1">Uncharacterized protein</fullName>
    </submittedName>
</protein>
<name>V6M1B1_9EUKA</name>
<dbReference type="VEuPathDB" id="GiardiaDB:SS50377_21927"/>
<gene>
    <name evidence="1" type="ORF">SS50377_12921</name>
</gene>
<reference evidence="1" key="1">
    <citation type="journal article" date="2014" name="PLoS Genet.">
        <title>The Genome of Spironucleus salmonicida Highlights a Fish Pathogen Adapted to Fluctuating Environments.</title>
        <authorList>
            <person name="Xu F."/>
            <person name="Jerlstrom-Hultqvist J."/>
            <person name="Einarsson E."/>
            <person name="Astvaldsson A."/>
            <person name="Svard S.G."/>
            <person name="Andersson J.O."/>
        </authorList>
    </citation>
    <scope>NUCLEOTIDE SEQUENCE</scope>
</reference>
<proteinExistence type="predicted"/>
<sequence length="682" mass="77959">MFNKISILYLIFCHIVKNDRFRSYNFLAPDNAKIILKRVESTGLKDVTFILLTYYLITILPSIFIENQINCDIVCTYLAYFNILSQDRIIILSIKLFSQNYVQQCLKLSQIARSSLPDTKSINSRLTTYIATLSQIKQQSQVQQEELSDQIRLKLLYQAHDSMKRSLEVLKQVKKVLPPLQKFEQALEDGDIEVAIMNYDQLLAFQDLRNISSLKARIPYLSEELEKRIRRSLLPKFTNFMPSHGISLQQTLNNIGIDVQSLIIYAFKNQIQELSSFTISSFFDFHFFASKAMKAILVTLWNARLFNVFLKKNELFDMFSIVFQPIFSFRSELKYEEISQFMRTISEIRLLFLVSEAFFETQLDTLKLKFTHLCTLIFCETICTELSMLAADDCNSIGSITSDFITLADQLSDIAQLAANFQNGSFSKAIACCFRKLHITFTPQCYWSLSEVEISIQNVMGTVCKISSVLGCSLGIVLAKIKSFAVDSIRTVFGIKYVDTLHDISDVMSRQTAKLKTHQTSRYTPTLQSFLRLPSQQILQLLKDSSASIDLLASLNLFTEAFRDTIASNKKLIITYEPYLQAFTQDASLPSKIAAFTTATCFDPRGIPDHADVFLHAFSNLTQTTVAAEGRRYLKQAMLHQVIEEIQNNPTSSLKLKKLHQKLLQYKILPIDDFLGFAAKCE</sequence>